<dbReference type="Pfam" id="PF00293">
    <property type="entry name" value="NUDIX"/>
    <property type="match status" value="1"/>
</dbReference>
<dbReference type="SUPFAM" id="SSF55811">
    <property type="entry name" value="Nudix"/>
    <property type="match status" value="1"/>
</dbReference>
<accession>A0ABX9LKK6</accession>
<evidence type="ECO:0000256" key="1">
    <source>
        <dbReference type="ARBA" id="ARBA00005582"/>
    </source>
</evidence>
<dbReference type="PROSITE" id="PS00893">
    <property type="entry name" value="NUDIX_BOX"/>
    <property type="match status" value="1"/>
</dbReference>
<name>A0ABX9LKK6_9ACTN</name>
<sequence length="227" mass="24452">MTQERTMTTYTHPDVLGRGVTEGWADPITDPALIDWAPRQAAAAIPFRVVDGRPVNPCAPTGIRYGRGELGHWGEQLCADAVVTATDETGRRRLLLIERGDGHGWALPGGKVDPGEDVLHAAVRELAEETGLTLPAAFWQVLPARYVPDPRGSDEAWMVTVPARCHVDVVRHADLPAVIGADDAARAEWVRADSYPVLVAELAEVYGGRVFAAHQAMLAELLAEVAA</sequence>
<proteinExistence type="inferred from homology"/>
<keyword evidence="6" id="KW-1185">Reference proteome</keyword>
<evidence type="ECO:0000256" key="2">
    <source>
        <dbReference type="ARBA" id="ARBA00022801"/>
    </source>
</evidence>
<comment type="similarity">
    <text evidence="1 3">Belongs to the Nudix hydrolase family.</text>
</comment>
<protein>
    <submittedName>
        <fullName evidence="5">NUDIX domain-containing protein</fullName>
    </submittedName>
</protein>
<keyword evidence="2 3" id="KW-0378">Hydrolase</keyword>
<gene>
    <name evidence="5" type="ORF">DI270_013440</name>
</gene>
<reference evidence="5 6" key="1">
    <citation type="submission" date="2018-08" db="EMBL/GenBank/DDBJ databases">
        <title>Microbispora. triticiradicis sp. nov., a novel actinomycete isolated from the root of wheat (Triticum aestivum L.)).</title>
        <authorList>
            <person name="Han C."/>
        </authorList>
    </citation>
    <scope>NUCLEOTIDE SEQUENCE [LARGE SCALE GENOMIC DNA]</scope>
    <source>
        <strain evidence="5 6">NEAU-HRDPA2-9</strain>
    </source>
</reference>
<dbReference type="Gene3D" id="3.90.79.10">
    <property type="entry name" value="Nucleoside Triphosphate Pyrophosphohydrolase"/>
    <property type="match status" value="1"/>
</dbReference>
<evidence type="ECO:0000256" key="3">
    <source>
        <dbReference type="RuleBase" id="RU003476"/>
    </source>
</evidence>
<comment type="caution">
    <text evidence="5">The sequence shown here is derived from an EMBL/GenBank/DDBJ whole genome shotgun (WGS) entry which is preliminary data.</text>
</comment>
<dbReference type="Proteomes" id="UP000262538">
    <property type="component" value="Unassembled WGS sequence"/>
</dbReference>
<evidence type="ECO:0000259" key="4">
    <source>
        <dbReference type="PROSITE" id="PS51462"/>
    </source>
</evidence>
<dbReference type="InterPro" id="IPR020084">
    <property type="entry name" value="NUDIX_hydrolase_CS"/>
</dbReference>
<dbReference type="PROSITE" id="PS51462">
    <property type="entry name" value="NUDIX"/>
    <property type="match status" value="1"/>
</dbReference>
<dbReference type="InterPro" id="IPR000086">
    <property type="entry name" value="NUDIX_hydrolase_dom"/>
</dbReference>
<dbReference type="PANTHER" id="PTHR43736">
    <property type="entry name" value="ADP-RIBOSE PYROPHOSPHATASE"/>
    <property type="match status" value="1"/>
</dbReference>
<dbReference type="PRINTS" id="PR00502">
    <property type="entry name" value="NUDIXFAMILY"/>
</dbReference>
<dbReference type="PANTHER" id="PTHR43736:SF1">
    <property type="entry name" value="DIHYDRONEOPTERIN TRIPHOSPHATE DIPHOSPHATASE"/>
    <property type="match status" value="1"/>
</dbReference>
<dbReference type="EMBL" id="QFZU02000057">
    <property type="protein sequence ID" value="RGA04491.1"/>
    <property type="molecule type" value="Genomic_DNA"/>
</dbReference>
<evidence type="ECO:0000313" key="6">
    <source>
        <dbReference type="Proteomes" id="UP000262538"/>
    </source>
</evidence>
<organism evidence="5 6">
    <name type="scientific">Microbispora triticiradicis</name>
    <dbReference type="NCBI Taxonomy" id="2200763"/>
    <lineage>
        <taxon>Bacteria</taxon>
        <taxon>Bacillati</taxon>
        <taxon>Actinomycetota</taxon>
        <taxon>Actinomycetes</taxon>
        <taxon>Streptosporangiales</taxon>
        <taxon>Streptosporangiaceae</taxon>
        <taxon>Microbispora</taxon>
    </lineage>
</organism>
<dbReference type="InterPro" id="IPR020476">
    <property type="entry name" value="Nudix_hydrolase"/>
</dbReference>
<feature type="domain" description="Nudix hydrolase" evidence="4">
    <location>
        <begin position="74"/>
        <end position="212"/>
    </location>
</feature>
<evidence type="ECO:0000313" key="5">
    <source>
        <dbReference type="EMBL" id="RGA04491.1"/>
    </source>
</evidence>
<dbReference type="InterPro" id="IPR015797">
    <property type="entry name" value="NUDIX_hydrolase-like_dom_sf"/>
</dbReference>